<proteinExistence type="predicted"/>
<comment type="caution">
    <text evidence="1">The sequence shown here is derived from an EMBL/GenBank/DDBJ whole genome shotgun (WGS) entry which is preliminary data.</text>
</comment>
<evidence type="ECO:0000313" key="1">
    <source>
        <dbReference type="EMBL" id="GHC41192.1"/>
    </source>
</evidence>
<accession>A0A918WDI9</accession>
<protein>
    <recommendedName>
        <fullName evidence="3">DUF2384 domain-containing protein</fullName>
    </recommendedName>
</protein>
<evidence type="ECO:0000313" key="2">
    <source>
        <dbReference type="Proteomes" id="UP000644507"/>
    </source>
</evidence>
<reference evidence="1" key="2">
    <citation type="submission" date="2020-09" db="EMBL/GenBank/DDBJ databases">
        <authorList>
            <person name="Sun Q."/>
            <person name="Kim S."/>
        </authorList>
    </citation>
    <scope>NUCLEOTIDE SEQUENCE</scope>
    <source>
        <strain evidence="1">KCTC 12988</strain>
    </source>
</reference>
<name>A0A918WDI9_9BACT</name>
<gene>
    <name evidence="1" type="ORF">GCM10007100_02320</name>
</gene>
<organism evidence="1 2">
    <name type="scientific">Roseibacillus persicicus</name>
    <dbReference type="NCBI Taxonomy" id="454148"/>
    <lineage>
        <taxon>Bacteria</taxon>
        <taxon>Pseudomonadati</taxon>
        <taxon>Verrucomicrobiota</taxon>
        <taxon>Verrucomicrobiia</taxon>
        <taxon>Verrucomicrobiales</taxon>
        <taxon>Verrucomicrobiaceae</taxon>
        <taxon>Roseibacillus</taxon>
    </lineage>
</organism>
<dbReference type="AlphaFoldDB" id="A0A918WDI9"/>
<dbReference type="RefSeq" id="WP_189566546.1">
    <property type="nucleotide sequence ID" value="NZ_BMXI01000001.1"/>
</dbReference>
<evidence type="ECO:0008006" key="3">
    <source>
        <dbReference type="Google" id="ProtNLM"/>
    </source>
</evidence>
<dbReference type="EMBL" id="BMXI01000001">
    <property type="protein sequence ID" value="GHC41192.1"/>
    <property type="molecule type" value="Genomic_DNA"/>
</dbReference>
<reference evidence="1" key="1">
    <citation type="journal article" date="2014" name="Int. J. Syst. Evol. Microbiol.">
        <title>Complete genome sequence of Corynebacterium casei LMG S-19264T (=DSM 44701T), isolated from a smear-ripened cheese.</title>
        <authorList>
            <consortium name="US DOE Joint Genome Institute (JGI-PGF)"/>
            <person name="Walter F."/>
            <person name="Albersmeier A."/>
            <person name="Kalinowski J."/>
            <person name="Ruckert C."/>
        </authorList>
    </citation>
    <scope>NUCLEOTIDE SEQUENCE</scope>
    <source>
        <strain evidence="1">KCTC 12988</strain>
    </source>
</reference>
<keyword evidence="2" id="KW-1185">Reference proteome</keyword>
<sequence>MLKNRNRKPSKKAQSQQAIARATALVDKQLAELKAHLLGKAEMQAFLDAANVAVDVYEDEVEGLVERATLPEFVVFTTVIEEDYPERFLEDIHPVIERLNDEGNASYLVIVFAEPSTLTLALTSRLFGQYPRLKGRVEIAHHLENLENELSEAFSKAVADWTEAPTLLDDARDGLKGIADLYSDSKPSRLCGKKIGKIFGYRGKEMATILSQSLDRPVSAAAFSATPDNDRLQDCLRNFELIARLRTVMSEAEFNAWLGADNWSLEDASPRQCILEGDVDAVAGLAARILEGNPS</sequence>
<dbReference type="Proteomes" id="UP000644507">
    <property type="component" value="Unassembled WGS sequence"/>
</dbReference>